<dbReference type="SMART" id="SM00882">
    <property type="entry name" value="CoA_trans"/>
    <property type="match status" value="1"/>
</dbReference>
<dbReference type="RefSeq" id="WP_147849958.1">
    <property type="nucleotide sequence ID" value="NZ_VDUZ01000034.1"/>
</dbReference>
<organism evidence="1 2">
    <name type="scientific">Vineibacter terrae</name>
    <dbReference type="NCBI Taxonomy" id="2586908"/>
    <lineage>
        <taxon>Bacteria</taxon>
        <taxon>Pseudomonadati</taxon>
        <taxon>Pseudomonadota</taxon>
        <taxon>Alphaproteobacteria</taxon>
        <taxon>Hyphomicrobiales</taxon>
        <taxon>Vineibacter</taxon>
    </lineage>
</organism>
<dbReference type="SUPFAM" id="SSF100950">
    <property type="entry name" value="NagB/RpiA/CoA transferase-like"/>
    <property type="match status" value="1"/>
</dbReference>
<dbReference type="InterPro" id="IPR004165">
    <property type="entry name" value="CoA_trans_fam_I"/>
</dbReference>
<evidence type="ECO:0000313" key="2">
    <source>
        <dbReference type="Proteomes" id="UP000321638"/>
    </source>
</evidence>
<dbReference type="Pfam" id="PF01144">
    <property type="entry name" value="CoA_trans"/>
    <property type="match status" value="1"/>
</dbReference>
<keyword evidence="2" id="KW-1185">Reference proteome</keyword>
<dbReference type="EMBL" id="VDUZ01000034">
    <property type="protein sequence ID" value="TXL72334.1"/>
    <property type="molecule type" value="Genomic_DNA"/>
</dbReference>
<accession>A0A5C8PFQ2</accession>
<dbReference type="Proteomes" id="UP000321638">
    <property type="component" value="Unassembled WGS sequence"/>
</dbReference>
<evidence type="ECO:0000313" key="1">
    <source>
        <dbReference type="EMBL" id="TXL72334.1"/>
    </source>
</evidence>
<protein>
    <submittedName>
        <fullName evidence="1">CoA transferase subunit A</fullName>
    </submittedName>
</protein>
<dbReference type="GO" id="GO:0008410">
    <property type="term" value="F:CoA-transferase activity"/>
    <property type="evidence" value="ECO:0007669"/>
    <property type="project" value="InterPro"/>
</dbReference>
<comment type="caution">
    <text evidence="1">The sequence shown here is derived from an EMBL/GenBank/DDBJ whole genome shotgun (WGS) entry which is preliminary data.</text>
</comment>
<sequence length="304" mass="32866">MTGRTSKKADAHAALADLRDGAVVAIGGSLFHNKPMRLVREVARRGARDLIVVAVTQASIDVDLLVAAGCVAEVRVPYLGLEHHGLALNFRRRAADGRVKVWDCDETQVIAGMEAAAKNLPSGWTKTGVGTDLPNSNPDLKPVADPITGEPMIAVPAIRPDMALLHATRGDQWGNLAYAGYPFSDVLIAEATRRGGGKVIASVDEVVPASTFTADPFLADIAHILVDAVVEAPWGAHPCSSHGNYQYDDAYLAHYQQSARDGEDAMRRWLAEHVHAPESHEAYLDRFLTPSRLAALRRDIYARQ</sequence>
<proteinExistence type="predicted"/>
<keyword evidence="1" id="KW-0808">Transferase</keyword>
<dbReference type="Gene3D" id="3.40.1080.10">
    <property type="entry name" value="Glutaconate Coenzyme A-transferase"/>
    <property type="match status" value="1"/>
</dbReference>
<name>A0A5C8PFQ2_9HYPH</name>
<reference evidence="1 2" key="1">
    <citation type="submission" date="2019-06" db="EMBL/GenBank/DDBJ databases">
        <title>New taxonomy in bacterial strain CC-CFT640, isolated from vineyard.</title>
        <authorList>
            <person name="Lin S.-Y."/>
            <person name="Tsai C.-F."/>
            <person name="Young C.-C."/>
        </authorList>
    </citation>
    <scope>NUCLEOTIDE SEQUENCE [LARGE SCALE GENOMIC DNA]</scope>
    <source>
        <strain evidence="1 2">CC-CFT640</strain>
    </source>
</reference>
<dbReference type="PANTHER" id="PTHR43293">
    <property type="entry name" value="ACETATE COA-TRANSFERASE YDIF"/>
    <property type="match status" value="1"/>
</dbReference>
<dbReference type="InterPro" id="IPR037171">
    <property type="entry name" value="NagB/RpiA_transferase-like"/>
</dbReference>
<dbReference type="OrthoDB" id="9777193at2"/>
<gene>
    <name evidence="1" type="ORF">FHP25_26260</name>
</gene>
<dbReference type="PANTHER" id="PTHR43293:SF3">
    <property type="entry name" value="CHOLESTEROL RING-CLEAVING HYDROLASE IPDB SUBUNIT"/>
    <property type="match status" value="1"/>
</dbReference>
<dbReference type="AlphaFoldDB" id="A0A5C8PFQ2"/>